<protein>
    <submittedName>
        <fullName evidence="2">Uncharacterized protein</fullName>
    </submittedName>
</protein>
<keyword evidence="1" id="KW-0812">Transmembrane</keyword>
<feature type="transmembrane region" description="Helical" evidence="1">
    <location>
        <begin position="54"/>
        <end position="70"/>
    </location>
</feature>
<dbReference type="EMBL" id="CP081294">
    <property type="protein sequence ID" value="QZD96308.1"/>
    <property type="molecule type" value="Genomic_DNA"/>
</dbReference>
<reference evidence="2 3" key="1">
    <citation type="submission" date="2021-08" db="EMBL/GenBank/DDBJ databases">
        <title>Comparative Genomics Analysis of the Genus Qipengyuania Reveals Extensive Genetic Diversity and Metabolic Versatility, Including the Description of Fifteen Novel Species.</title>
        <authorList>
            <person name="Liu Y."/>
        </authorList>
    </citation>
    <scope>NUCLEOTIDE SEQUENCE [LARGE SCALE GENOMIC DNA]</scope>
    <source>
        <strain evidence="2 3">1NDH1</strain>
    </source>
</reference>
<sequence length="97" mass="10654">MSEISSKPGDGVVRFFVRHERLFGVMGLAWLAVSCASYARFIDLPDIPFVTDEMALYFSAAYNAGWWGFLRPAIERRKAALVAGNESSAMASTKDAS</sequence>
<feature type="transmembrane region" description="Helical" evidence="1">
    <location>
        <begin position="21"/>
        <end position="42"/>
    </location>
</feature>
<evidence type="ECO:0000256" key="1">
    <source>
        <dbReference type="SAM" id="Phobius"/>
    </source>
</evidence>
<dbReference type="PROSITE" id="PS51257">
    <property type="entry name" value="PROKAR_LIPOPROTEIN"/>
    <property type="match status" value="1"/>
</dbReference>
<name>A0ABX9A4U6_9SPHN</name>
<dbReference type="Proteomes" id="UP000824321">
    <property type="component" value="Chromosome"/>
</dbReference>
<evidence type="ECO:0000313" key="3">
    <source>
        <dbReference type="Proteomes" id="UP000824321"/>
    </source>
</evidence>
<proteinExistence type="predicted"/>
<gene>
    <name evidence="2" type="ORF">K3136_06390</name>
</gene>
<dbReference type="RefSeq" id="WP_221432032.1">
    <property type="nucleotide sequence ID" value="NZ_CP081294.1"/>
</dbReference>
<evidence type="ECO:0000313" key="2">
    <source>
        <dbReference type="EMBL" id="QZD96308.1"/>
    </source>
</evidence>
<keyword evidence="1" id="KW-0472">Membrane</keyword>
<keyword evidence="3" id="KW-1185">Reference proteome</keyword>
<accession>A0ABX9A4U6</accession>
<organism evidence="2 3">
    <name type="scientific">Qipengyuania gelatinilytica</name>
    <dbReference type="NCBI Taxonomy" id="2867231"/>
    <lineage>
        <taxon>Bacteria</taxon>
        <taxon>Pseudomonadati</taxon>
        <taxon>Pseudomonadota</taxon>
        <taxon>Alphaproteobacteria</taxon>
        <taxon>Sphingomonadales</taxon>
        <taxon>Erythrobacteraceae</taxon>
        <taxon>Qipengyuania</taxon>
    </lineage>
</organism>
<keyword evidence="1" id="KW-1133">Transmembrane helix</keyword>